<dbReference type="EMBL" id="RQFA01000007">
    <property type="protein sequence ID" value="TGK39180.1"/>
    <property type="molecule type" value="Genomic_DNA"/>
</dbReference>
<accession>A0A5F1YFL7</accession>
<reference evidence="1" key="1">
    <citation type="journal article" date="2019" name="PLoS Negl. Trop. Dis.">
        <title>Revisiting the worldwide diversity of Leptospira species in the environment.</title>
        <authorList>
            <person name="Vincent A.T."/>
            <person name="Schiettekatte O."/>
            <person name="Bourhy P."/>
            <person name="Veyrier F.J."/>
            <person name="Picardeau M."/>
        </authorList>
    </citation>
    <scope>NUCLEOTIDE SEQUENCE [LARGE SCALE GENOMIC DNA]</scope>
    <source>
        <strain evidence="1">201800299</strain>
    </source>
</reference>
<protein>
    <recommendedName>
        <fullName evidence="3">DUF3630 family protein</fullName>
    </recommendedName>
</protein>
<dbReference type="OrthoDB" id="347361at2"/>
<name>A0A5F1YFL7_9LEPT</name>
<dbReference type="Proteomes" id="UP000298277">
    <property type="component" value="Unassembled WGS sequence"/>
</dbReference>
<organism evidence="1 2">
    <name type="scientific">Leptospira gomenensis</name>
    <dbReference type="NCBI Taxonomy" id="2484974"/>
    <lineage>
        <taxon>Bacteria</taxon>
        <taxon>Pseudomonadati</taxon>
        <taxon>Spirochaetota</taxon>
        <taxon>Spirochaetia</taxon>
        <taxon>Leptospirales</taxon>
        <taxon>Leptospiraceae</taxon>
        <taxon>Leptospira</taxon>
    </lineage>
</organism>
<comment type="caution">
    <text evidence="1">The sequence shown here is derived from an EMBL/GenBank/DDBJ whole genome shotgun (WGS) entry which is preliminary data.</text>
</comment>
<evidence type="ECO:0000313" key="2">
    <source>
        <dbReference type="Proteomes" id="UP000298277"/>
    </source>
</evidence>
<evidence type="ECO:0000313" key="1">
    <source>
        <dbReference type="EMBL" id="TGK39180.1"/>
    </source>
</evidence>
<evidence type="ECO:0008006" key="3">
    <source>
        <dbReference type="Google" id="ProtNLM"/>
    </source>
</evidence>
<proteinExistence type="predicted"/>
<dbReference type="RefSeq" id="WP_135590797.1">
    <property type="nucleotide sequence ID" value="NZ_RQEZ01000027.1"/>
</dbReference>
<sequence>MKDYSWYKSENLIYLYFNKYTTWDSFDKALDVVFNTLNTTFSIPKNGPYNRSSEFEFENEKLTLVFHEDLGCYIVGSFTQEETLKKIASLLPELKET</sequence>
<dbReference type="AlphaFoldDB" id="A0A5F1YFL7"/>
<keyword evidence="2" id="KW-1185">Reference proteome</keyword>
<gene>
    <name evidence="1" type="ORF">EHQ17_00440</name>
</gene>